<evidence type="ECO:0008006" key="4">
    <source>
        <dbReference type="Google" id="ProtNLM"/>
    </source>
</evidence>
<dbReference type="Proteomes" id="UP001470230">
    <property type="component" value="Unassembled WGS sequence"/>
</dbReference>
<organism evidence="2 3">
    <name type="scientific">Tritrichomonas musculus</name>
    <dbReference type="NCBI Taxonomy" id="1915356"/>
    <lineage>
        <taxon>Eukaryota</taxon>
        <taxon>Metamonada</taxon>
        <taxon>Parabasalia</taxon>
        <taxon>Tritrichomonadida</taxon>
        <taxon>Tritrichomonadidae</taxon>
        <taxon>Tritrichomonas</taxon>
    </lineage>
</organism>
<keyword evidence="3" id="KW-1185">Reference proteome</keyword>
<accession>A0ABR2GS24</accession>
<reference evidence="2 3" key="1">
    <citation type="submission" date="2024-04" db="EMBL/GenBank/DDBJ databases">
        <title>Tritrichomonas musculus Genome.</title>
        <authorList>
            <person name="Alves-Ferreira E."/>
            <person name="Grigg M."/>
            <person name="Lorenzi H."/>
            <person name="Galac M."/>
        </authorList>
    </citation>
    <scope>NUCLEOTIDE SEQUENCE [LARGE SCALE GENOMIC DNA]</scope>
    <source>
        <strain evidence="2 3">EAF2021</strain>
    </source>
</reference>
<dbReference type="EMBL" id="JAPFFF010000217">
    <property type="protein sequence ID" value="KAK8835173.1"/>
    <property type="molecule type" value="Genomic_DNA"/>
</dbReference>
<dbReference type="EMBL" id="JAPFFF010000065">
    <property type="protein sequence ID" value="KAK8836481.1"/>
    <property type="molecule type" value="Genomic_DNA"/>
</dbReference>
<evidence type="ECO:0000313" key="1">
    <source>
        <dbReference type="EMBL" id="KAK8835173.1"/>
    </source>
</evidence>
<evidence type="ECO:0000313" key="3">
    <source>
        <dbReference type="Proteomes" id="UP001470230"/>
    </source>
</evidence>
<gene>
    <name evidence="1" type="ORF">M9Y10_017302</name>
    <name evidence="2" type="ORF">M9Y10_037740</name>
</gene>
<comment type="caution">
    <text evidence="2">The sequence shown here is derived from an EMBL/GenBank/DDBJ whole genome shotgun (WGS) entry which is preliminary data.</text>
</comment>
<evidence type="ECO:0000313" key="2">
    <source>
        <dbReference type="EMBL" id="KAK8836481.1"/>
    </source>
</evidence>
<name>A0ABR2GS24_9EUKA</name>
<sequence length="123" mass="14172">MEYHEATTGFFQFQTIAKLDCKNAFSFTSDSIDGLKITSCNVYKNNLYKATGENEKSNPPALIFVRTKDLIVDNFYFSENNLGDVGKFTAKENNDTLTIRLVNCHAETNRQEYWSMNYAKLHF</sequence>
<proteinExistence type="predicted"/>
<protein>
    <recommendedName>
        <fullName evidence="4">Ricin B lectin domain-containing protein</fullName>
    </recommendedName>
</protein>